<sequence>MHFARYTAPFPREMPRKCLILWKWICEIVKVVEFEVARLLRMQKMYAGARLRTLREQRGLSQSALAKELGLSVSYINQLEHDQRPLTVPVLLRLNARYDLDMGFFAADTDARLIADLQDVFAEDPDGASITTAEMDDLVARVPAAARLLVGLHRRLRGATEQMERVSAGIEGATPDSASAMPYEDVRDYFYDRRNHIPELDLAAEELFARNGLSLGGLDLQLTRVLREQHGIAVAIRTDDPDHPGPKRVYDPNGNVLTLARRLTAGQRAFQLATQLAFLTQAEVIADLIDDADTVPEQSRGLLRIGLANYFAGALILPYTQFWDAAETLRYDIELLAAKFEVGFETVCHRLSTLQRPGKRGVPFFFVRTDRAGNISKRQSATAFHFSRVGGSCPLWVVHEAFSTPGSIRTQIAQMPDGRNYLWLARTTDEKTPGYLSPKRDFAIGLGCDLAYAGKLVYSHGLPIDDPRTAVPIGAGCKVCERTDCAQRAFPQLGRPIRVDDNSSQNIPYVPTTAS</sequence>
<dbReference type="Pfam" id="PF01381">
    <property type="entry name" value="HTH_3"/>
    <property type="match status" value="1"/>
</dbReference>
<dbReference type="AlphaFoldDB" id="A0A285KYT2"/>
<dbReference type="Pfam" id="PF06114">
    <property type="entry name" value="Peptidase_M78"/>
    <property type="match status" value="1"/>
</dbReference>
<evidence type="ECO:0000256" key="2">
    <source>
        <dbReference type="ARBA" id="ARBA00023015"/>
    </source>
</evidence>
<keyword evidence="3" id="KW-0238">DNA-binding</keyword>
<keyword evidence="7" id="KW-1185">Reference proteome</keyword>
<evidence type="ECO:0000259" key="5">
    <source>
        <dbReference type="PROSITE" id="PS50943"/>
    </source>
</evidence>
<accession>A0A285KYT2</accession>
<dbReference type="PANTHER" id="PTHR46797:SF23">
    <property type="entry name" value="HTH-TYPE TRANSCRIPTIONAL REGULATOR SUTR"/>
    <property type="match status" value="1"/>
</dbReference>
<dbReference type="InterPro" id="IPR050807">
    <property type="entry name" value="TransReg_Diox_bact_type"/>
</dbReference>
<evidence type="ECO:0000313" key="6">
    <source>
        <dbReference type="EMBL" id="SNY77799.1"/>
    </source>
</evidence>
<feature type="domain" description="HTH cro/C1-type" evidence="5">
    <location>
        <begin position="51"/>
        <end position="105"/>
    </location>
</feature>
<dbReference type="InterPro" id="IPR010982">
    <property type="entry name" value="Lambda_DNA-bd_dom_sf"/>
</dbReference>
<dbReference type="GO" id="GO:0003677">
    <property type="term" value="F:DNA binding"/>
    <property type="evidence" value="ECO:0007669"/>
    <property type="project" value="UniProtKB-KW"/>
</dbReference>
<dbReference type="InterPro" id="IPR010359">
    <property type="entry name" value="IrrE_HExxH"/>
</dbReference>
<name>A0A285KYT2_9NOCA</name>
<gene>
    <name evidence="6" type="ORF">SAMN04244553_1094</name>
</gene>
<dbReference type="CDD" id="cd00093">
    <property type="entry name" value="HTH_XRE"/>
    <property type="match status" value="1"/>
</dbReference>
<comment type="similarity">
    <text evidence="1">Belongs to the short-chain fatty acyl-CoA assimilation regulator (ScfR) family.</text>
</comment>
<dbReference type="InterPro" id="IPR018653">
    <property type="entry name" value="ScfR_C"/>
</dbReference>
<dbReference type="PIRSF" id="PIRSF019251">
    <property type="entry name" value="Rv0465c"/>
    <property type="match status" value="1"/>
</dbReference>
<dbReference type="SUPFAM" id="SSF47413">
    <property type="entry name" value="lambda repressor-like DNA-binding domains"/>
    <property type="match status" value="1"/>
</dbReference>
<evidence type="ECO:0000313" key="7">
    <source>
        <dbReference type="Proteomes" id="UP000219565"/>
    </source>
</evidence>
<protein>
    <recommendedName>
        <fullName evidence="5">HTH cro/C1-type domain-containing protein</fullName>
    </recommendedName>
</protein>
<evidence type="ECO:0000256" key="4">
    <source>
        <dbReference type="ARBA" id="ARBA00023163"/>
    </source>
</evidence>
<evidence type="ECO:0000256" key="3">
    <source>
        <dbReference type="ARBA" id="ARBA00023125"/>
    </source>
</evidence>
<dbReference type="STRING" id="1379680.GCA_001612615_02455"/>
<keyword evidence="2" id="KW-0805">Transcription regulation</keyword>
<dbReference type="GO" id="GO:0003700">
    <property type="term" value="F:DNA-binding transcription factor activity"/>
    <property type="evidence" value="ECO:0007669"/>
    <property type="project" value="TreeGrafter"/>
</dbReference>
<dbReference type="Gene3D" id="1.10.260.40">
    <property type="entry name" value="lambda repressor-like DNA-binding domains"/>
    <property type="match status" value="1"/>
</dbReference>
<dbReference type="PANTHER" id="PTHR46797">
    <property type="entry name" value="HTH-TYPE TRANSCRIPTIONAL REGULATOR"/>
    <property type="match status" value="1"/>
</dbReference>
<organism evidence="6 7">
    <name type="scientific">Nocardia amikacinitolerans</name>
    <dbReference type="NCBI Taxonomy" id="756689"/>
    <lineage>
        <taxon>Bacteria</taxon>
        <taxon>Bacillati</taxon>
        <taxon>Actinomycetota</taxon>
        <taxon>Actinomycetes</taxon>
        <taxon>Mycobacteriales</taxon>
        <taxon>Nocardiaceae</taxon>
        <taxon>Nocardia</taxon>
    </lineage>
</organism>
<evidence type="ECO:0000256" key="1">
    <source>
        <dbReference type="ARBA" id="ARBA00007227"/>
    </source>
</evidence>
<dbReference type="InterPro" id="IPR026281">
    <property type="entry name" value="HTH_RamB"/>
</dbReference>
<dbReference type="PROSITE" id="PS50943">
    <property type="entry name" value="HTH_CROC1"/>
    <property type="match status" value="1"/>
</dbReference>
<proteinExistence type="inferred from homology"/>
<keyword evidence="4" id="KW-0804">Transcription</keyword>
<reference evidence="6 7" key="1">
    <citation type="submission" date="2017-09" db="EMBL/GenBank/DDBJ databases">
        <authorList>
            <person name="Ehlers B."/>
            <person name="Leendertz F.H."/>
        </authorList>
    </citation>
    <scope>NUCLEOTIDE SEQUENCE [LARGE SCALE GENOMIC DNA]</scope>
    <source>
        <strain evidence="6 7">DSM 45537</strain>
    </source>
</reference>
<dbReference type="SMART" id="SM00530">
    <property type="entry name" value="HTH_XRE"/>
    <property type="match status" value="1"/>
</dbReference>
<dbReference type="Pfam" id="PF09856">
    <property type="entry name" value="ScfRs"/>
    <property type="match status" value="1"/>
</dbReference>
<dbReference type="InterPro" id="IPR001387">
    <property type="entry name" value="Cro/C1-type_HTH"/>
</dbReference>
<dbReference type="GO" id="GO:0005829">
    <property type="term" value="C:cytosol"/>
    <property type="evidence" value="ECO:0007669"/>
    <property type="project" value="TreeGrafter"/>
</dbReference>
<dbReference type="EMBL" id="OBEG01000001">
    <property type="protein sequence ID" value="SNY77799.1"/>
    <property type="molecule type" value="Genomic_DNA"/>
</dbReference>
<dbReference type="Proteomes" id="UP000219565">
    <property type="component" value="Unassembled WGS sequence"/>
</dbReference>